<evidence type="ECO:0000313" key="3">
    <source>
        <dbReference type="Proteomes" id="UP000019025"/>
    </source>
</evidence>
<dbReference type="EMBL" id="CP006568">
    <property type="protein sequence ID" value="AHF72832.1"/>
    <property type="molecule type" value="Genomic_DNA"/>
</dbReference>
<dbReference type="PATRIC" id="fig|2342.5.peg.32"/>
<protein>
    <submittedName>
        <fullName evidence="2">Phage protein</fullName>
    </submittedName>
</protein>
<accession>W0HK08</accession>
<reference evidence="2 3" key="1">
    <citation type="journal article" date="2014" name="Genome Biol. Evol.">
        <title>Genome degeneration and adaptation in a nascent stage of symbiosis.</title>
        <authorList>
            <person name="Oakeson K.F."/>
            <person name="Gil R."/>
            <person name="Clayton A.L."/>
            <person name="Dunn D.M."/>
            <person name="von Niederhausern A.C."/>
            <person name="Hamil C."/>
            <person name="Aoyagi A."/>
            <person name="Duval B."/>
            <person name="Baca A."/>
            <person name="Silva F.J."/>
            <person name="Vallier A."/>
            <person name="Jackson D.G."/>
            <person name="Latorre A."/>
            <person name="Weiss R.B."/>
            <person name="Heddi A."/>
            <person name="Moya A."/>
            <person name="Dale C."/>
        </authorList>
    </citation>
    <scope>NUCLEOTIDE SEQUENCE [LARGE SCALE GENOMIC DNA]</scope>
    <source>
        <strain evidence="3">none</strain>
    </source>
</reference>
<organism evidence="2 3">
    <name type="scientific">Candidatus Sodalis pierantonii str. SOPE</name>
    <dbReference type="NCBI Taxonomy" id="2342"/>
    <lineage>
        <taxon>Bacteria</taxon>
        <taxon>Pseudomonadati</taxon>
        <taxon>Pseudomonadota</taxon>
        <taxon>Gammaproteobacteria</taxon>
        <taxon>Enterobacterales</taxon>
        <taxon>Bruguierivoracaceae</taxon>
        <taxon>Sodalis</taxon>
    </lineage>
</organism>
<dbReference type="InterPro" id="IPR016913">
    <property type="entry name" value="UCP029215"/>
</dbReference>
<name>W0HK08_9GAMM</name>
<dbReference type="HOGENOM" id="CLU_056515_0_0_6"/>
<evidence type="ECO:0000256" key="1">
    <source>
        <dbReference type="SAM" id="MobiDB-lite"/>
    </source>
</evidence>
<gene>
    <name evidence="2" type="ORF">SOPEG_0035</name>
</gene>
<sequence>MKYFFKTRLGETRYLMADGSLLCESVPVARTGSQMYAAADIPHIEPDRTGDIDVIRTPDVVFNPASMASFEGIAVVINHPRDASGDILFIAPDNWQSLAQGHAQNIRRGTGEQVDLLLADLVIKNDAAIRAIDAGLREISCGYDADYIQTGVGKAEQINIVGNHTALVPEGRAGKRCSIGDSQSMTTKNTGWFASLRRAIKTGDSVEAEALLKNAPDNLTGDDGVETPTVILKVEGAEKTESDKPTADENETGMAERLAALETAVQSILEKLTPSSTTVDETTEEEEKETRRLTGDAAYQQDVVARAELILLGFSLPEGAKPRTLKRQVLSIACKTTDGKALLSSLTDANADFMMMPFSTVYSIFNGASEIARLRNNAKQQMPVFNLGGCTNHIAELNKTKADFWKNKGATA</sequence>
<dbReference type="KEGG" id="pes:SOPEG_0035"/>
<keyword evidence="3" id="KW-1185">Reference proteome</keyword>
<feature type="region of interest" description="Disordered" evidence="1">
    <location>
        <begin position="273"/>
        <end position="292"/>
    </location>
</feature>
<evidence type="ECO:0000313" key="2">
    <source>
        <dbReference type="EMBL" id="AHF72832.1"/>
    </source>
</evidence>
<dbReference type="RefSeq" id="WP_025243847.1">
    <property type="nucleotide sequence ID" value="NZ_CP006568.1"/>
</dbReference>
<dbReference type="AlphaFoldDB" id="W0HK08"/>
<dbReference type="Proteomes" id="UP000019025">
    <property type="component" value="Chromosome"/>
</dbReference>
<dbReference type="eggNOG" id="COG3566">
    <property type="taxonomic scope" value="Bacteria"/>
</dbReference>
<dbReference type="STRING" id="2342.SOPEG_0035"/>
<dbReference type="Pfam" id="PF09979">
    <property type="entry name" value="DUF2213"/>
    <property type="match status" value="1"/>
</dbReference>
<dbReference type="PIRSF" id="PIRSF029215">
    <property type="entry name" value="UCP029215"/>
    <property type="match status" value="1"/>
</dbReference>
<proteinExistence type="predicted"/>